<organism evidence="2 3">
    <name type="scientific">Thalassiosira pseudonana</name>
    <name type="common">Marine diatom</name>
    <name type="synonym">Cyclotella nana</name>
    <dbReference type="NCBI Taxonomy" id="35128"/>
    <lineage>
        <taxon>Eukaryota</taxon>
        <taxon>Sar</taxon>
        <taxon>Stramenopiles</taxon>
        <taxon>Ochrophyta</taxon>
        <taxon>Bacillariophyta</taxon>
        <taxon>Coscinodiscophyceae</taxon>
        <taxon>Thalassiosirophycidae</taxon>
        <taxon>Thalassiosirales</taxon>
        <taxon>Thalassiosiraceae</taxon>
        <taxon>Thalassiosira</taxon>
    </lineage>
</organism>
<feature type="compositionally biased region" description="Basic and acidic residues" evidence="1">
    <location>
        <begin position="147"/>
        <end position="160"/>
    </location>
</feature>
<dbReference type="RefSeq" id="XP_002295135.1">
    <property type="nucleotide sequence ID" value="XM_002295099.1"/>
</dbReference>
<keyword evidence="3" id="KW-1185">Reference proteome</keyword>
<feature type="region of interest" description="Disordered" evidence="1">
    <location>
        <begin position="1"/>
        <end position="535"/>
    </location>
</feature>
<feature type="compositionally biased region" description="Acidic residues" evidence="1">
    <location>
        <begin position="932"/>
        <end position="941"/>
    </location>
</feature>
<evidence type="ECO:0000313" key="3">
    <source>
        <dbReference type="Proteomes" id="UP000001449"/>
    </source>
</evidence>
<reference evidence="2 3" key="2">
    <citation type="journal article" date="2008" name="Nature">
        <title>The Phaeodactylum genome reveals the evolutionary history of diatom genomes.</title>
        <authorList>
            <person name="Bowler C."/>
            <person name="Allen A.E."/>
            <person name="Badger J.H."/>
            <person name="Grimwood J."/>
            <person name="Jabbari K."/>
            <person name="Kuo A."/>
            <person name="Maheswari U."/>
            <person name="Martens C."/>
            <person name="Maumus F."/>
            <person name="Otillar R.P."/>
            <person name="Rayko E."/>
            <person name="Salamov A."/>
            <person name="Vandepoele K."/>
            <person name="Beszteri B."/>
            <person name="Gruber A."/>
            <person name="Heijde M."/>
            <person name="Katinka M."/>
            <person name="Mock T."/>
            <person name="Valentin K."/>
            <person name="Verret F."/>
            <person name="Berges J.A."/>
            <person name="Brownlee C."/>
            <person name="Cadoret J.P."/>
            <person name="Chiovitti A."/>
            <person name="Choi C.J."/>
            <person name="Coesel S."/>
            <person name="De Martino A."/>
            <person name="Detter J.C."/>
            <person name="Durkin C."/>
            <person name="Falciatore A."/>
            <person name="Fournet J."/>
            <person name="Haruta M."/>
            <person name="Huysman M.J."/>
            <person name="Jenkins B.D."/>
            <person name="Jiroutova K."/>
            <person name="Jorgensen R.E."/>
            <person name="Joubert Y."/>
            <person name="Kaplan A."/>
            <person name="Kroger N."/>
            <person name="Kroth P.G."/>
            <person name="La Roche J."/>
            <person name="Lindquist E."/>
            <person name="Lommer M."/>
            <person name="Martin-Jezequel V."/>
            <person name="Lopez P.J."/>
            <person name="Lucas S."/>
            <person name="Mangogna M."/>
            <person name="McGinnis K."/>
            <person name="Medlin L.K."/>
            <person name="Montsant A."/>
            <person name="Oudot-Le Secq M.P."/>
            <person name="Napoli C."/>
            <person name="Obornik M."/>
            <person name="Parker M.S."/>
            <person name="Petit J.L."/>
            <person name="Porcel B.M."/>
            <person name="Poulsen N."/>
            <person name="Robison M."/>
            <person name="Rychlewski L."/>
            <person name="Rynearson T.A."/>
            <person name="Schmutz J."/>
            <person name="Shapiro H."/>
            <person name="Siaut M."/>
            <person name="Stanley M."/>
            <person name="Sussman M.R."/>
            <person name="Taylor A.R."/>
            <person name="Vardi A."/>
            <person name="von Dassow P."/>
            <person name="Vyverman W."/>
            <person name="Willis A."/>
            <person name="Wyrwicz L.S."/>
            <person name="Rokhsar D.S."/>
            <person name="Weissenbach J."/>
            <person name="Armbrust E.V."/>
            <person name="Green B.R."/>
            <person name="Van de Peer Y."/>
            <person name="Grigoriev I.V."/>
        </authorList>
    </citation>
    <scope>NUCLEOTIDE SEQUENCE [LARGE SCALE GENOMIC DNA]</scope>
    <source>
        <strain evidence="2 3">CCMP1335</strain>
    </source>
</reference>
<feature type="compositionally biased region" description="Low complexity" evidence="1">
    <location>
        <begin position="38"/>
        <end position="49"/>
    </location>
</feature>
<dbReference type="EMBL" id="CM000654">
    <property type="protein sequence ID" value="EED87439.1"/>
    <property type="molecule type" value="Genomic_DNA"/>
</dbReference>
<feature type="compositionally biased region" description="Basic and acidic residues" evidence="1">
    <location>
        <begin position="911"/>
        <end position="921"/>
    </location>
</feature>
<feature type="compositionally biased region" description="Basic residues" evidence="1">
    <location>
        <begin position="131"/>
        <end position="146"/>
    </location>
</feature>
<feature type="compositionally biased region" description="Basic residues" evidence="1">
    <location>
        <begin position="213"/>
        <end position="229"/>
    </location>
</feature>
<dbReference type="KEGG" id="tps:THAPSDRAFT_25829"/>
<dbReference type="HOGENOM" id="CLU_307480_0_0_1"/>
<feature type="compositionally biased region" description="Acidic residues" evidence="1">
    <location>
        <begin position="16"/>
        <end position="28"/>
    </location>
</feature>
<feature type="compositionally biased region" description="Basic and acidic residues" evidence="1">
    <location>
        <begin position="953"/>
        <end position="962"/>
    </location>
</feature>
<dbReference type="InParanoid" id="B8CG73"/>
<feature type="compositionally biased region" description="Acidic residues" evidence="1">
    <location>
        <begin position="388"/>
        <end position="399"/>
    </location>
</feature>
<feature type="compositionally biased region" description="Acidic residues" evidence="1">
    <location>
        <begin position="99"/>
        <end position="112"/>
    </location>
</feature>
<name>B8CG73_THAPS</name>
<feature type="compositionally biased region" description="Acidic residues" evidence="1">
    <location>
        <begin position="200"/>
        <end position="209"/>
    </location>
</feature>
<reference evidence="2 3" key="1">
    <citation type="journal article" date="2004" name="Science">
        <title>The genome of the diatom Thalassiosira pseudonana: ecology, evolution, and metabolism.</title>
        <authorList>
            <person name="Armbrust E.V."/>
            <person name="Berges J.A."/>
            <person name="Bowler C."/>
            <person name="Green B.R."/>
            <person name="Martinez D."/>
            <person name="Putnam N.H."/>
            <person name="Zhou S."/>
            <person name="Allen A.E."/>
            <person name="Apt K.E."/>
            <person name="Bechner M."/>
            <person name="Brzezinski M.A."/>
            <person name="Chaal B.K."/>
            <person name="Chiovitti A."/>
            <person name="Davis A.K."/>
            <person name="Demarest M.S."/>
            <person name="Detter J.C."/>
            <person name="Glavina T."/>
            <person name="Goodstein D."/>
            <person name="Hadi M.Z."/>
            <person name="Hellsten U."/>
            <person name="Hildebrand M."/>
            <person name="Jenkins B.D."/>
            <person name="Jurka J."/>
            <person name="Kapitonov V.V."/>
            <person name="Kroger N."/>
            <person name="Lau W.W."/>
            <person name="Lane T.W."/>
            <person name="Larimer F.W."/>
            <person name="Lippmeier J.C."/>
            <person name="Lucas S."/>
            <person name="Medina M."/>
            <person name="Montsant A."/>
            <person name="Obornik M."/>
            <person name="Parker M.S."/>
            <person name="Palenik B."/>
            <person name="Pazour G.J."/>
            <person name="Richardson P.M."/>
            <person name="Rynearson T.A."/>
            <person name="Saito M.A."/>
            <person name="Schwartz D.C."/>
            <person name="Thamatrakoln K."/>
            <person name="Valentin K."/>
            <person name="Vardi A."/>
            <person name="Wilkerson F.P."/>
            <person name="Rokhsar D.S."/>
        </authorList>
    </citation>
    <scope>NUCLEOTIDE SEQUENCE [LARGE SCALE GENOMIC DNA]</scope>
    <source>
        <strain evidence="2 3">CCMP1335</strain>
    </source>
</reference>
<sequence>MSSEEEYQSDGNSESASEEEASDYDDDELNKSSRSRGRSSGTPRASRARQTVKAARSRQQQQQQQENSHHDDNVRRNPRRYTTDEMDREIAMSMYNEQSSDDNEDHDDDASSGDDVAARRRAPSKLSVRAAKQKKGTPVKRKPKKSSAKERTSRSKKDEFIANSDEEDDGILSTSEDSKSEESEEWDGNGFDDSAHSSEAEDSNSDEDFSTNSKKKKKGRSDSKKKGKGGGKQQRTVNTTKRTPTRRSTRGTTTTSKHDDDDNNNSDSSEEEIEYAITPTGKRRPRRHCTAKTEERMHKVVEEDMKTEKEALSGVLEEDDVELLDSDKEGSGSDVGGAKREEELLKRNGAVNGYGSAVASPSRKYKYDEDEDYNSDANGESSSGGGDSAEESFEEESDGESYNTSRRRSSRSTSKRSVKQRTSSRRGDKKKSYTEVDEEEIGTADEDSEDEVTGPSLLLSPAKKSSGSYGSPLARQRARRGREPLAVYEGGSSDIEDEKPKSKRKRRNVGSDDEESDGSDSDRGKQPYFQHNNAPEKLQFLQPPHFRSPMEDDMIDQIGSRFGRGALVIENSTLYKKMKQRSWGGSVGFADALDDEMDEFDSDGEYTGGTGGVGQNFNDRFQRYVQNLMGSQDVYCCPVCYIEADRRLGNMGDEEIAEDDPSDDVDNANTEHVDRFSFLDDPLTILGHLDHQTFEIASTFCFRLLSGVKNHLKAVHGVNLKEIEGNDLFKRFQIRASDGLLQRWLRKSLRTHIVQGDMVRYWLGGENQAFVLLLSQIDKGELRGEQSGEYGSDFSFSFPNRARKLWREVSAPYLKLQDDMEDFVADSDEEEASGPMINPHFTPPSLEDEGGDIMTPEERMIEHLKKRNAARNVQSCSDEGASGGGDDSSDDELEVLPKPSEMEEVEEEDDWTKSKRYDSAKKSRKMKTLVDSDADSDDEEEPKVPATSGSARKRIDDSSDDE</sequence>
<feature type="compositionally biased region" description="Low complexity" evidence="1">
    <location>
        <begin position="454"/>
        <end position="468"/>
    </location>
</feature>
<dbReference type="AlphaFoldDB" id="B8CG73"/>
<protein>
    <submittedName>
        <fullName evidence="2">Uncharacterized protein</fullName>
    </submittedName>
</protein>
<gene>
    <name evidence="2" type="ORF">THAPSDRAFT_25829</name>
</gene>
<dbReference type="OMA" id="RSWSSHC"/>
<feature type="compositionally biased region" description="Basic and acidic residues" evidence="1">
    <location>
        <begin position="291"/>
        <end position="311"/>
    </location>
</feature>
<dbReference type="PaxDb" id="35128-Thaps25829"/>
<feature type="region of interest" description="Disordered" evidence="1">
    <location>
        <begin position="825"/>
        <end position="852"/>
    </location>
</feature>
<feature type="region of interest" description="Disordered" evidence="1">
    <location>
        <begin position="866"/>
        <end position="962"/>
    </location>
</feature>
<accession>B8CG73</accession>
<feature type="compositionally biased region" description="Basic residues" evidence="1">
    <location>
        <begin position="281"/>
        <end position="290"/>
    </location>
</feature>
<feature type="compositionally biased region" description="Acidic residues" evidence="1">
    <location>
        <begin position="435"/>
        <end position="452"/>
    </location>
</feature>
<feature type="compositionally biased region" description="Basic residues" evidence="1">
    <location>
        <begin position="405"/>
        <end position="429"/>
    </location>
</feature>
<proteinExistence type="predicted"/>
<evidence type="ECO:0000313" key="2">
    <source>
        <dbReference type="EMBL" id="EED87439.1"/>
    </source>
</evidence>
<feature type="compositionally biased region" description="Basic and acidic residues" evidence="1">
    <location>
        <begin position="325"/>
        <end position="346"/>
    </location>
</feature>
<feature type="compositionally biased region" description="Basic and acidic residues" evidence="1">
    <location>
        <begin position="67"/>
        <end position="90"/>
    </location>
</feature>
<evidence type="ECO:0000256" key="1">
    <source>
        <dbReference type="SAM" id="MobiDB-lite"/>
    </source>
</evidence>
<dbReference type="Proteomes" id="UP000001449">
    <property type="component" value="Chromosome 23"/>
</dbReference>
<feature type="compositionally biased region" description="Acidic residues" evidence="1">
    <location>
        <begin position="261"/>
        <end position="274"/>
    </location>
</feature>
<dbReference type="eggNOG" id="ENOG502SV12">
    <property type="taxonomic scope" value="Eukaryota"/>
</dbReference>
<dbReference type="GeneID" id="7448276"/>